<name>A0A263BTE1_9BACI</name>
<dbReference type="Pfam" id="PF00155">
    <property type="entry name" value="Aminotran_1_2"/>
    <property type="match status" value="1"/>
</dbReference>
<dbReference type="HAMAP" id="MF_01023">
    <property type="entry name" value="HisC_aminotrans_2"/>
    <property type="match status" value="1"/>
</dbReference>
<dbReference type="EMBL" id="NPIA01000004">
    <property type="protein sequence ID" value="OZM56991.1"/>
    <property type="molecule type" value="Genomic_DNA"/>
</dbReference>
<keyword evidence="8 9" id="KW-0368">Histidine biosynthesis</keyword>
<dbReference type="InterPro" id="IPR004839">
    <property type="entry name" value="Aminotransferase_I/II_large"/>
</dbReference>
<reference evidence="11 12" key="2">
    <citation type="submission" date="2017-09" db="EMBL/GenBank/DDBJ databases">
        <title>Bacillus patelloidae sp. nov., isolated from the intestinal tract of a marine limpet.</title>
        <authorList>
            <person name="Liu R."/>
            <person name="Dong C."/>
            <person name="Shao Z."/>
        </authorList>
    </citation>
    <scope>NUCLEOTIDE SEQUENCE [LARGE SCALE GENOMIC DNA]</scope>
    <source>
        <strain evidence="11 12">SA5d-4</strain>
    </source>
</reference>
<evidence type="ECO:0000256" key="4">
    <source>
        <dbReference type="ARBA" id="ARBA00022576"/>
    </source>
</evidence>
<evidence type="ECO:0000313" key="11">
    <source>
        <dbReference type="EMBL" id="OZM56991.1"/>
    </source>
</evidence>
<keyword evidence="6 9" id="KW-0808">Transferase</keyword>
<keyword evidence="4 9" id="KW-0032">Aminotransferase</keyword>
<feature type="domain" description="Aminotransferase class I/classII large" evidence="10">
    <location>
        <begin position="55"/>
        <end position="344"/>
    </location>
</feature>
<proteinExistence type="inferred from homology"/>
<dbReference type="GO" id="GO:0004400">
    <property type="term" value="F:histidinol-phosphate transaminase activity"/>
    <property type="evidence" value="ECO:0007669"/>
    <property type="project" value="UniProtKB-UniRule"/>
</dbReference>
<feature type="modified residue" description="N6-(pyridoxal phosphate)lysine" evidence="9">
    <location>
        <position position="221"/>
    </location>
</feature>
<comment type="cofactor">
    <cofactor evidence="1 9">
        <name>pyridoxal 5'-phosphate</name>
        <dbReference type="ChEBI" id="CHEBI:597326"/>
    </cofactor>
</comment>
<dbReference type="PROSITE" id="PS00599">
    <property type="entry name" value="AA_TRANSFER_CLASS_2"/>
    <property type="match status" value="1"/>
</dbReference>
<evidence type="ECO:0000259" key="10">
    <source>
        <dbReference type="Pfam" id="PF00155"/>
    </source>
</evidence>
<evidence type="ECO:0000256" key="3">
    <source>
        <dbReference type="ARBA" id="ARBA00011738"/>
    </source>
</evidence>
<dbReference type="InterPro" id="IPR001917">
    <property type="entry name" value="Aminotrans_II_pyridoxalP_BS"/>
</dbReference>
<dbReference type="Gene3D" id="3.40.640.10">
    <property type="entry name" value="Type I PLP-dependent aspartate aminotransferase-like (Major domain)"/>
    <property type="match status" value="1"/>
</dbReference>
<dbReference type="UniPathway" id="UPA00031">
    <property type="reaction ID" value="UER00012"/>
</dbReference>
<dbReference type="Proteomes" id="UP000217083">
    <property type="component" value="Unassembled WGS sequence"/>
</dbReference>
<evidence type="ECO:0000256" key="9">
    <source>
        <dbReference type="HAMAP-Rule" id="MF_01023"/>
    </source>
</evidence>
<dbReference type="PANTHER" id="PTHR42885">
    <property type="entry name" value="HISTIDINOL-PHOSPHATE AMINOTRANSFERASE-RELATED"/>
    <property type="match status" value="1"/>
</dbReference>
<dbReference type="InterPro" id="IPR015422">
    <property type="entry name" value="PyrdxlP-dep_Trfase_small"/>
</dbReference>
<dbReference type="GO" id="GO:0000105">
    <property type="term" value="P:L-histidine biosynthetic process"/>
    <property type="evidence" value="ECO:0007669"/>
    <property type="project" value="UniProtKB-UniRule"/>
</dbReference>
<dbReference type="Gene3D" id="3.90.1150.10">
    <property type="entry name" value="Aspartate Aminotransferase, domain 1"/>
    <property type="match status" value="1"/>
</dbReference>
<comment type="pathway">
    <text evidence="9">Amino-acid biosynthesis; L-histidine biosynthesis; L-histidine from 5-phospho-alpha-D-ribose 1-diphosphate: step 7/9.</text>
</comment>
<comment type="similarity">
    <text evidence="2 9">Belongs to the class-II pyridoxal-phosphate-dependent aminotransferase family. Histidinol-phosphate aminotransferase subfamily.</text>
</comment>
<evidence type="ECO:0000256" key="8">
    <source>
        <dbReference type="ARBA" id="ARBA00023102"/>
    </source>
</evidence>
<sequence length="360" mass="40961">MQMPFPSDLRGEEMMKTFVRETILNLKGYETKNTPYVYKLDANEGKTLFFSDQATSEREDFNRYPDNEATVLCEVMGKFLGVPTENIVAGNGSSEMIELIMKTFIDTGDGVLSFTPSFSMYEVFTNIYSGRFFSVPSRRDFSLDVDALIAKANEIKPKVILLCNPNNPTGAFLTEAEIKKVIEETNAIIVVDEAYIEFSDGSFVNQVNQYENVIVLRTVSKAFGLASIRLGFMVANKEVINIIKKVKPPYNLNSLSQKYGIEALQKTEKMSRYVLEIKQEREKLYQEMKKLNIEVYPSQANFLFFKSTLVDLAERLQEKGILIRQFSGDLAWYYRVTIGEKEENSAFLNGVKEMVSHASS</sequence>
<evidence type="ECO:0000256" key="7">
    <source>
        <dbReference type="ARBA" id="ARBA00022898"/>
    </source>
</evidence>
<evidence type="ECO:0000313" key="12">
    <source>
        <dbReference type="Proteomes" id="UP000217083"/>
    </source>
</evidence>
<keyword evidence="7 9" id="KW-0663">Pyridoxal phosphate</keyword>
<dbReference type="InterPro" id="IPR005861">
    <property type="entry name" value="HisP_aminotrans"/>
</dbReference>
<dbReference type="AlphaFoldDB" id="A0A263BTE1"/>
<protein>
    <recommendedName>
        <fullName evidence="9">Histidinol-phosphate aminotransferase</fullName>
        <ecNumber evidence="9">2.6.1.9</ecNumber>
    </recommendedName>
    <alternativeName>
        <fullName evidence="9">Imidazole acetol-phosphate transaminase</fullName>
    </alternativeName>
</protein>
<dbReference type="GO" id="GO:0030170">
    <property type="term" value="F:pyridoxal phosphate binding"/>
    <property type="evidence" value="ECO:0007669"/>
    <property type="project" value="InterPro"/>
</dbReference>
<comment type="catalytic activity">
    <reaction evidence="9">
        <text>L-histidinol phosphate + 2-oxoglutarate = 3-(imidazol-4-yl)-2-oxopropyl phosphate + L-glutamate</text>
        <dbReference type="Rhea" id="RHEA:23744"/>
        <dbReference type="ChEBI" id="CHEBI:16810"/>
        <dbReference type="ChEBI" id="CHEBI:29985"/>
        <dbReference type="ChEBI" id="CHEBI:57766"/>
        <dbReference type="ChEBI" id="CHEBI:57980"/>
        <dbReference type="EC" id="2.6.1.9"/>
    </reaction>
</comment>
<dbReference type="PANTHER" id="PTHR42885:SF2">
    <property type="entry name" value="HISTIDINOL-PHOSPHATE AMINOTRANSFERASE"/>
    <property type="match status" value="1"/>
</dbReference>
<dbReference type="InterPro" id="IPR015421">
    <property type="entry name" value="PyrdxlP-dep_Trfase_major"/>
</dbReference>
<comment type="caution">
    <text evidence="11">The sequence shown here is derived from an EMBL/GenBank/DDBJ whole genome shotgun (WGS) entry which is preliminary data.</text>
</comment>
<dbReference type="CDD" id="cd00609">
    <property type="entry name" value="AAT_like"/>
    <property type="match status" value="1"/>
</dbReference>
<evidence type="ECO:0000256" key="6">
    <source>
        <dbReference type="ARBA" id="ARBA00022679"/>
    </source>
</evidence>
<evidence type="ECO:0000256" key="5">
    <source>
        <dbReference type="ARBA" id="ARBA00022605"/>
    </source>
</evidence>
<organism evidence="11 12">
    <name type="scientific">Lottiidibacillus patelloidae</name>
    <dbReference type="NCBI Taxonomy" id="2670334"/>
    <lineage>
        <taxon>Bacteria</taxon>
        <taxon>Bacillati</taxon>
        <taxon>Bacillota</taxon>
        <taxon>Bacilli</taxon>
        <taxon>Bacillales</taxon>
        <taxon>Bacillaceae</taxon>
        <taxon>Lottiidibacillus</taxon>
    </lineage>
</organism>
<evidence type="ECO:0000256" key="2">
    <source>
        <dbReference type="ARBA" id="ARBA00007970"/>
    </source>
</evidence>
<dbReference type="InterPro" id="IPR015424">
    <property type="entry name" value="PyrdxlP-dep_Trfase"/>
</dbReference>
<dbReference type="NCBIfam" id="TIGR01141">
    <property type="entry name" value="hisC"/>
    <property type="match status" value="1"/>
</dbReference>
<dbReference type="SUPFAM" id="SSF53383">
    <property type="entry name" value="PLP-dependent transferases"/>
    <property type="match status" value="1"/>
</dbReference>
<keyword evidence="5 9" id="KW-0028">Amino-acid biosynthesis</keyword>
<comment type="subunit">
    <text evidence="3 9">Homodimer.</text>
</comment>
<evidence type="ECO:0000256" key="1">
    <source>
        <dbReference type="ARBA" id="ARBA00001933"/>
    </source>
</evidence>
<reference evidence="12" key="1">
    <citation type="submission" date="2017-08" db="EMBL/GenBank/DDBJ databases">
        <authorList>
            <person name="Huang Z."/>
        </authorList>
    </citation>
    <scope>NUCLEOTIDE SEQUENCE [LARGE SCALE GENOMIC DNA]</scope>
    <source>
        <strain evidence="12">SA5d-4</strain>
    </source>
</reference>
<dbReference type="EC" id="2.6.1.9" evidence="9"/>
<gene>
    <name evidence="9 11" type="primary">hisC</name>
    <name evidence="11" type="ORF">CIB95_09480</name>
</gene>
<keyword evidence="12" id="KW-1185">Reference proteome</keyword>
<accession>A0A263BTE1</accession>